<feature type="compositionally biased region" description="Basic residues" evidence="1">
    <location>
        <begin position="22"/>
        <end position="56"/>
    </location>
</feature>
<feature type="non-terminal residue" evidence="2">
    <location>
        <position position="353"/>
    </location>
</feature>
<dbReference type="AlphaFoldDB" id="A0A6J4LB69"/>
<dbReference type="EC" id="2.7.8.12" evidence="2"/>
<evidence type="ECO:0000256" key="1">
    <source>
        <dbReference type="SAM" id="MobiDB-lite"/>
    </source>
</evidence>
<dbReference type="EMBL" id="CADCUH010000043">
    <property type="protein sequence ID" value="CAA9327781.1"/>
    <property type="molecule type" value="Genomic_DNA"/>
</dbReference>
<organism evidence="2">
    <name type="scientific">uncultured Nocardioidaceae bacterium</name>
    <dbReference type="NCBI Taxonomy" id="253824"/>
    <lineage>
        <taxon>Bacteria</taxon>
        <taxon>Bacillati</taxon>
        <taxon>Actinomycetota</taxon>
        <taxon>Actinomycetes</taxon>
        <taxon>Propionibacteriales</taxon>
        <taxon>Nocardioidaceae</taxon>
        <taxon>environmental samples</taxon>
    </lineage>
</organism>
<feature type="compositionally biased region" description="Basic residues" evidence="1">
    <location>
        <begin position="64"/>
        <end position="74"/>
    </location>
</feature>
<feature type="non-terminal residue" evidence="2">
    <location>
        <position position="1"/>
    </location>
</feature>
<proteinExistence type="predicted"/>
<gene>
    <name evidence="2" type="ORF">AVDCRST_MAG36-765</name>
</gene>
<feature type="compositionally biased region" description="Basic and acidic residues" evidence="1">
    <location>
        <begin position="142"/>
        <end position="157"/>
    </location>
</feature>
<dbReference type="GO" id="GO:0047355">
    <property type="term" value="F:CDP-glycerol glycerophosphotransferase activity"/>
    <property type="evidence" value="ECO:0007669"/>
    <property type="project" value="UniProtKB-EC"/>
</dbReference>
<sequence length="353" mass="39142">EDRLPQLRGSLLRQPACDPRAPRRPPRPRARVARRPGARRRLPRRHQDRRPRRPGRPRAAGLRRPARGQHPHRARLGEATRHDVPPDLARDPAQAHPPRRAVGTGGAAGAVGPRHRPVGRAAVPERREHAAAGRRVRLPRAARGDRLPPQRRTDGAWRRGGPRPDPGRHGPHVAADRGALRPDVARPGGVRRQRSARAAARRRGAARGAARRRGGAGPGAQHGDRSPRERTAAGCPRRQLPPRHPRPLPGRRRARDRLQLGHVRLRDHRQAHRAVRTRPRGVRRHAARLLLRPRAGRPRAAHDLARGARRCPRRPARGGGRSRRCLHGVPLDVLLARGRSRHRPGAGAARAGL</sequence>
<feature type="compositionally biased region" description="Basic residues" evidence="1">
    <location>
        <begin position="189"/>
        <end position="214"/>
    </location>
</feature>
<accession>A0A6J4LB69</accession>
<keyword evidence="2" id="KW-0808">Transferase</keyword>
<feature type="compositionally biased region" description="Basic residues" evidence="1">
    <location>
        <begin position="307"/>
        <end position="323"/>
    </location>
</feature>
<feature type="compositionally biased region" description="Basic residues" evidence="1">
    <location>
        <begin position="240"/>
        <end position="255"/>
    </location>
</feature>
<feature type="compositionally biased region" description="Basic and acidic residues" evidence="1">
    <location>
        <begin position="222"/>
        <end position="231"/>
    </location>
</feature>
<feature type="region of interest" description="Disordered" evidence="1">
    <location>
        <begin position="1"/>
        <end position="258"/>
    </location>
</feature>
<reference evidence="2" key="1">
    <citation type="submission" date="2020-02" db="EMBL/GenBank/DDBJ databases">
        <authorList>
            <person name="Meier V. D."/>
        </authorList>
    </citation>
    <scope>NUCLEOTIDE SEQUENCE</scope>
    <source>
        <strain evidence="2">AVDCRST_MAG36</strain>
    </source>
</reference>
<feature type="region of interest" description="Disordered" evidence="1">
    <location>
        <begin position="297"/>
        <end position="323"/>
    </location>
</feature>
<protein>
    <submittedName>
        <fullName evidence="2">CDP-glycerol:poly(Glycerophosphate) glycerophosphotransferase</fullName>
        <ecNumber evidence="2">2.7.8.12</ecNumber>
    </submittedName>
</protein>
<feature type="compositionally biased region" description="Basic and acidic residues" evidence="1">
    <location>
        <begin position="75"/>
        <end position="90"/>
    </location>
</feature>
<name>A0A6J4LB69_9ACTN</name>
<feature type="compositionally biased region" description="Basic and acidic residues" evidence="1">
    <location>
        <begin position="174"/>
        <end position="184"/>
    </location>
</feature>
<evidence type="ECO:0000313" key="2">
    <source>
        <dbReference type="EMBL" id="CAA9327781.1"/>
    </source>
</evidence>